<comment type="caution">
    <text evidence="2">The sequence shown here is derived from an EMBL/GenBank/DDBJ whole genome shotgun (WGS) entry which is preliminary data.</text>
</comment>
<gene>
    <name evidence="2" type="ORF">J2T23_000828</name>
</gene>
<keyword evidence="1" id="KW-0812">Transmembrane</keyword>
<feature type="transmembrane region" description="Helical" evidence="1">
    <location>
        <begin position="183"/>
        <end position="202"/>
    </location>
</feature>
<evidence type="ECO:0000313" key="2">
    <source>
        <dbReference type="EMBL" id="MDQ0144945.1"/>
    </source>
</evidence>
<feature type="transmembrane region" description="Helical" evidence="1">
    <location>
        <begin position="375"/>
        <end position="395"/>
    </location>
</feature>
<accession>A0AAJ1WES5</accession>
<dbReference type="Pfam" id="PF09913">
    <property type="entry name" value="DUF2142"/>
    <property type="match status" value="1"/>
</dbReference>
<evidence type="ECO:0000313" key="3">
    <source>
        <dbReference type="Proteomes" id="UP001239267"/>
    </source>
</evidence>
<keyword evidence="3" id="KW-1185">Reference proteome</keyword>
<dbReference type="Proteomes" id="UP001239267">
    <property type="component" value="Unassembled WGS sequence"/>
</dbReference>
<dbReference type="InterPro" id="IPR018674">
    <property type="entry name" value="DUF2142_membrane"/>
</dbReference>
<keyword evidence="1" id="KW-1133">Transmembrane helix</keyword>
<reference evidence="2 3" key="1">
    <citation type="submission" date="2023-07" db="EMBL/GenBank/DDBJ databases">
        <title>Sorghum-associated microbial communities from plants grown in Nebraska, USA.</title>
        <authorList>
            <person name="Schachtman D."/>
        </authorList>
    </citation>
    <scope>NUCLEOTIDE SEQUENCE [LARGE SCALE GENOMIC DNA]</scope>
    <source>
        <strain evidence="2 3">DS1001</strain>
    </source>
</reference>
<proteinExistence type="predicted"/>
<name>A0AAJ1WES5_9MICC</name>
<keyword evidence="1" id="KW-0472">Membrane</keyword>
<feature type="transmembrane region" description="Helical" evidence="1">
    <location>
        <begin position="150"/>
        <end position="176"/>
    </location>
</feature>
<feature type="transmembrane region" description="Helical" evidence="1">
    <location>
        <begin position="281"/>
        <end position="301"/>
    </location>
</feature>
<sequence>MPYSTRPLPMPKIRTAGPRRLPPSPIRVLIVAWLIFGSIGSVWSFASPLMSVPDEPAHAIKAAAVARGQLMGTGSGVQGDPLVVQVPGYIANLNVRSCFAQHSNITADCARPIDATDRGWTVGKTSAGNYNPVYYAIVGMGSRGLSGEPAIYAMRIISSWLVGFFLAAIFAAAFSLRHFRRPVIAAAVALTPAVFFLSGSINPNALEIATTGALFLSLCAVFEQVAGRISLQRLPLVLLTLSASLLAHTRPLSLLWLALAAIAAVLCYGFGTLMKALAQRGFQVAMGITALSCVFALWWVFSAKSFDSLLAGAPMRAEDAAVAMLDKTVFFMVEYVGVLGWIDTMPPPGTLYTWVLGFGALLFLAYTARPVRGRWVMALLTVTVIAVPTALQASSSEKLGWIWQGRYALAMVVTLILAAGVTTRFRQFRITPWSKSMIRWGLVLGVLAHTYIFLEGLRRYTIGIQDHVNWTEMFDPRWQPPLTWQGLAVIYIALLAAGAVCLYRLLTVKRAEFSLPLAESVSAVDRA</sequence>
<evidence type="ECO:0000256" key="1">
    <source>
        <dbReference type="SAM" id="Phobius"/>
    </source>
</evidence>
<feature type="transmembrane region" description="Helical" evidence="1">
    <location>
        <begin position="407"/>
        <end position="425"/>
    </location>
</feature>
<dbReference type="AlphaFoldDB" id="A0AAJ1WES5"/>
<feature type="transmembrane region" description="Helical" evidence="1">
    <location>
        <begin position="255"/>
        <end position="274"/>
    </location>
</feature>
<dbReference type="RefSeq" id="WP_307357471.1">
    <property type="nucleotide sequence ID" value="NZ_JAUSTB010000002.1"/>
</dbReference>
<dbReference type="EMBL" id="JAUSTB010000002">
    <property type="protein sequence ID" value="MDQ0144945.1"/>
    <property type="molecule type" value="Genomic_DNA"/>
</dbReference>
<feature type="transmembrane region" description="Helical" evidence="1">
    <location>
        <begin position="351"/>
        <end position="368"/>
    </location>
</feature>
<feature type="transmembrane region" description="Helical" evidence="1">
    <location>
        <begin position="437"/>
        <end position="454"/>
    </location>
</feature>
<protein>
    <submittedName>
        <fullName evidence="2">MFS family permease</fullName>
    </submittedName>
</protein>
<organism evidence="2 3">
    <name type="scientific">Pseudarthrobacter niigatensis</name>
    <dbReference type="NCBI Taxonomy" id="369935"/>
    <lineage>
        <taxon>Bacteria</taxon>
        <taxon>Bacillati</taxon>
        <taxon>Actinomycetota</taxon>
        <taxon>Actinomycetes</taxon>
        <taxon>Micrococcales</taxon>
        <taxon>Micrococcaceae</taxon>
        <taxon>Pseudarthrobacter</taxon>
    </lineage>
</organism>
<feature type="transmembrane region" description="Helical" evidence="1">
    <location>
        <begin position="482"/>
        <end position="506"/>
    </location>
</feature>
<feature type="transmembrane region" description="Helical" evidence="1">
    <location>
        <begin position="28"/>
        <end position="46"/>
    </location>
</feature>